<feature type="compositionally biased region" description="Basic and acidic residues" evidence="1">
    <location>
        <begin position="98"/>
        <end position="109"/>
    </location>
</feature>
<dbReference type="EMBL" id="BMAV01005597">
    <property type="protein sequence ID" value="GFY46763.1"/>
    <property type="molecule type" value="Genomic_DNA"/>
</dbReference>
<feature type="compositionally biased region" description="Basic and acidic residues" evidence="1">
    <location>
        <begin position="46"/>
        <end position="75"/>
    </location>
</feature>
<feature type="region of interest" description="Disordered" evidence="1">
    <location>
        <begin position="20"/>
        <end position="109"/>
    </location>
</feature>
<dbReference type="AlphaFoldDB" id="A0A8X6X4D4"/>
<comment type="caution">
    <text evidence="2">The sequence shown here is derived from an EMBL/GenBank/DDBJ whole genome shotgun (WGS) entry which is preliminary data.</text>
</comment>
<reference evidence="2" key="1">
    <citation type="submission" date="2020-08" db="EMBL/GenBank/DDBJ databases">
        <title>Multicomponent nature underlies the extraordinary mechanical properties of spider dragline silk.</title>
        <authorList>
            <person name="Kono N."/>
            <person name="Nakamura H."/>
            <person name="Mori M."/>
            <person name="Yoshida Y."/>
            <person name="Ohtoshi R."/>
            <person name="Malay A.D."/>
            <person name="Moran D.A.P."/>
            <person name="Tomita M."/>
            <person name="Numata K."/>
            <person name="Arakawa K."/>
        </authorList>
    </citation>
    <scope>NUCLEOTIDE SEQUENCE</scope>
</reference>
<accession>A0A8X6X4D4</accession>
<protein>
    <submittedName>
        <fullName evidence="2">Uncharacterized protein</fullName>
    </submittedName>
</protein>
<sequence>MPFNQKSLPEHFLSHPHKTYQTIPLGKDPPLTFQTDLIKGPRKLRTHPEKNLLREKPENEKERERIQLETGEKKSGKNPGKRSCRFSPFPKERGKKTGNREREGDESVT</sequence>
<name>A0A8X6X4D4_9ARAC</name>
<keyword evidence="3" id="KW-1185">Reference proteome</keyword>
<evidence type="ECO:0000313" key="3">
    <source>
        <dbReference type="Proteomes" id="UP000886998"/>
    </source>
</evidence>
<proteinExistence type="predicted"/>
<dbReference type="Proteomes" id="UP000886998">
    <property type="component" value="Unassembled WGS sequence"/>
</dbReference>
<gene>
    <name evidence="2" type="ORF">TNIN_208231</name>
</gene>
<evidence type="ECO:0000313" key="2">
    <source>
        <dbReference type="EMBL" id="GFY46763.1"/>
    </source>
</evidence>
<organism evidence="2 3">
    <name type="scientific">Trichonephila inaurata madagascariensis</name>
    <dbReference type="NCBI Taxonomy" id="2747483"/>
    <lineage>
        <taxon>Eukaryota</taxon>
        <taxon>Metazoa</taxon>
        <taxon>Ecdysozoa</taxon>
        <taxon>Arthropoda</taxon>
        <taxon>Chelicerata</taxon>
        <taxon>Arachnida</taxon>
        <taxon>Araneae</taxon>
        <taxon>Araneomorphae</taxon>
        <taxon>Entelegynae</taxon>
        <taxon>Araneoidea</taxon>
        <taxon>Nephilidae</taxon>
        <taxon>Trichonephila</taxon>
        <taxon>Trichonephila inaurata</taxon>
    </lineage>
</organism>
<evidence type="ECO:0000256" key="1">
    <source>
        <dbReference type="SAM" id="MobiDB-lite"/>
    </source>
</evidence>